<sequence>MTTATAQRQLPVVMAINEALRQLMQEDPNVFLAGEDVALYGSVFGFSRGLLDEFGPERVVDTPISEAALVGLGVGAAATGLRPIIDIMFMDFMGVAMDQIVNQAAKMRYMFGGKARLPLTIHTMAGAGLNLAAQHSQSLEAWFCHVPGLKVVMASGPYEAKGLIIAAVHDDSPVIVVNNKALLGLAGHVPEEMYEIPLGQAAVVRPGTNFTIIATGRMVQESLAAAEKLLEHGIDAEVIDPRSLVPLDTATLVESVRKTHRALVVHEAVRFGGFGAEIAAQLQELAFDYLDAPVGRVGAPFSPVPFSPALEAHYVPNADRIASEVLRLLGRAG</sequence>
<reference evidence="5 6" key="1">
    <citation type="submission" date="2017-09" db="EMBL/GenBank/DDBJ databases">
        <title>Sequencing the genomes of two abundant thermophiles in Great Basin hot springs: Thermocrinis jamiesonii and novel Chloroflexi Thermoflexus hugenholtzii.</title>
        <authorList>
            <person name="Hedlund B."/>
        </authorList>
    </citation>
    <scope>NUCLEOTIDE SEQUENCE [LARGE SCALE GENOMIC DNA]</scope>
    <source>
        <strain evidence="5 6">G233</strain>
    </source>
</reference>
<dbReference type="PANTHER" id="PTHR43257">
    <property type="entry name" value="PYRUVATE DEHYDROGENASE E1 COMPONENT BETA SUBUNIT"/>
    <property type="match status" value="1"/>
</dbReference>
<feature type="domain" description="Transketolase-like pyrimidine-binding" evidence="4">
    <location>
        <begin position="10"/>
        <end position="185"/>
    </location>
</feature>
<dbReference type="CDD" id="cd07036">
    <property type="entry name" value="TPP_PYR_E1-PDHc-beta_like"/>
    <property type="match status" value="1"/>
</dbReference>
<evidence type="ECO:0000313" key="5">
    <source>
        <dbReference type="EMBL" id="PFG73611.1"/>
    </source>
</evidence>
<keyword evidence="5" id="KW-0670">Pyruvate</keyword>
<accession>A0A2A9HEP3</accession>
<keyword evidence="3" id="KW-0786">Thiamine pyrophosphate</keyword>
<dbReference type="SUPFAM" id="SSF52922">
    <property type="entry name" value="TK C-terminal domain-like"/>
    <property type="match status" value="1"/>
</dbReference>
<dbReference type="SMART" id="SM00861">
    <property type="entry name" value="Transket_pyr"/>
    <property type="match status" value="1"/>
</dbReference>
<dbReference type="FunFam" id="3.40.50.970:FF:000001">
    <property type="entry name" value="Pyruvate dehydrogenase E1 beta subunit"/>
    <property type="match status" value="1"/>
</dbReference>
<dbReference type="RefSeq" id="WP_098503058.1">
    <property type="nucleotide sequence ID" value="NZ_PDJQ01000001.1"/>
</dbReference>
<dbReference type="Pfam" id="PF02779">
    <property type="entry name" value="Transket_pyr"/>
    <property type="match status" value="1"/>
</dbReference>
<organism evidence="5 6">
    <name type="scientific">Tepidiforma thermophila (strain KCTC 52669 / CGMCC 1.13589 / G233)</name>
    <dbReference type="NCBI Taxonomy" id="2761530"/>
    <lineage>
        <taxon>Bacteria</taxon>
        <taxon>Bacillati</taxon>
        <taxon>Chloroflexota</taxon>
        <taxon>Tepidiformia</taxon>
        <taxon>Tepidiformales</taxon>
        <taxon>Tepidiformaceae</taxon>
        <taxon>Tepidiforma</taxon>
    </lineage>
</organism>
<dbReference type="Pfam" id="PF02780">
    <property type="entry name" value="Transketolase_C"/>
    <property type="match status" value="1"/>
</dbReference>
<dbReference type="InterPro" id="IPR033248">
    <property type="entry name" value="Transketolase_C"/>
</dbReference>
<dbReference type="AlphaFoldDB" id="A0A2A9HEP3"/>
<proteinExistence type="predicted"/>
<dbReference type="Gene3D" id="3.40.50.970">
    <property type="match status" value="1"/>
</dbReference>
<dbReference type="GO" id="GO:0016491">
    <property type="term" value="F:oxidoreductase activity"/>
    <property type="evidence" value="ECO:0007669"/>
    <property type="project" value="UniProtKB-KW"/>
</dbReference>
<dbReference type="Proteomes" id="UP000223071">
    <property type="component" value="Unassembled WGS sequence"/>
</dbReference>
<comment type="caution">
    <text evidence="5">The sequence shown here is derived from an EMBL/GenBank/DDBJ whole genome shotgun (WGS) entry which is preliminary data.</text>
</comment>
<evidence type="ECO:0000256" key="3">
    <source>
        <dbReference type="ARBA" id="ARBA00023052"/>
    </source>
</evidence>
<dbReference type="EMBL" id="PDJQ01000001">
    <property type="protein sequence ID" value="PFG73611.1"/>
    <property type="molecule type" value="Genomic_DNA"/>
</dbReference>
<keyword evidence="6" id="KW-1185">Reference proteome</keyword>
<evidence type="ECO:0000313" key="6">
    <source>
        <dbReference type="Proteomes" id="UP000223071"/>
    </source>
</evidence>
<protein>
    <submittedName>
        <fullName evidence="5">Pyruvate dehydrogenase E1 component beta subunit</fullName>
    </submittedName>
</protein>
<evidence type="ECO:0000256" key="2">
    <source>
        <dbReference type="ARBA" id="ARBA00023002"/>
    </source>
</evidence>
<dbReference type="SUPFAM" id="SSF52518">
    <property type="entry name" value="Thiamin diphosphate-binding fold (THDP-binding)"/>
    <property type="match status" value="1"/>
</dbReference>
<dbReference type="PANTHER" id="PTHR43257:SF2">
    <property type="entry name" value="PYRUVATE DEHYDROGENASE E1 COMPONENT SUBUNIT BETA"/>
    <property type="match status" value="1"/>
</dbReference>
<gene>
    <name evidence="5" type="ORF">A9A59_0812</name>
</gene>
<name>A0A2A9HEP3_TEPT2</name>
<keyword evidence="2" id="KW-0560">Oxidoreductase</keyword>
<dbReference type="Gene3D" id="3.40.50.920">
    <property type="match status" value="1"/>
</dbReference>
<comment type="cofactor">
    <cofactor evidence="1">
        <name>thiamine diphosphate</name>
        <dbReference type="ChEBI" id="CHEBI:58937"/>
    </cofactor>
</comment>
<dbReference type="InterPro" id="IPR029061">
    <property type="entry name" value="THDP-binding"/>
</dbReference>
<dbReference type="InterPro" id="IPR009014">
    <property type="entry name" value="Transketo_C/PFOR_II"/>
</dbReference>
<dbReference type="FunFam" id="3.40.50.920:FF:000001">
    <property type="entry name" value="Pyruvate dehydrogenase E1 beta subunit"/>
    <property type="match status" value="1"/>
</dbReference>
<evidence type="ECO:0000259" key="4">
    <source>
        <dbReference type="SMART" id="SM00861"/>
    </source>
</evidence>
<dbReference type="NCBIfam" id="NF006667">
    <property type="entry name" value="PRK09212.1"/>
    <property type="match status" value="1"/>
</dbReference>
<dbReference type="InterPro" id="IPR005475">
    <property type="entry name" value="Transketolase-like_Pyr-bd"/>
</dbReference>
<evidence type="ECO:0000256" key="1">
    <source>
        <dbReference type="ARBA" id="ARBA00001964"/>
    </source>
</evidence>